<dbReference type="InterPro" id="IPR001064">
    <property type="entry name" value="Beta/gamma_crystallin"/>
</dbReference>
<dbReference type="EMBL" id="NHOQ01001396">
    <property type="protein sequence ID" value="PWA24694.1"/>
    <property type="molecule type" value="Genomic_DNA"/>
</dbReference>
<feature type="region of interest" description="Disordered" evidence="5">
    <location>
        <begin position="279"/>
        <end position="344"/>
    </location>
</feature>
<dbReference type="Gene3D" id="2.60.20.10">
    <property type="entry name" value="Crystallins"/>
    <property type="match status" value="2"/>
</dbReference>
<feature type="region of interest" description="Disordered" evidence="5">
    <location>
        <begin position="153"/>
        <end position="189"/>
    </location>
</feature>
<dbReference type="FunFam" id="2.60.20.10:FF:000003">
    <property type="entry name" value="Crystallin gamma S"/>
    <property type="match status" value="1"/>
</dbReference>
<dbReference type="AlphaFoldDB" id="A0A315VNE9"/>
<feature type="domain" description="Beta/gamma crystallin 'Greek key'" evidence="6">
    <location>
        <begin position="711"/>
        <end position="749"/>
    </location>
</feature>
<dbReference type="PANTHER" id="PTHR11818">
    <property type="entry name" value="BETA/GAMMA CRYSTALLIN"/>
    <property type="match status" value="1"/>
</dbReference>
<evidence type="ECO:0000256" key="2">
    <source>
        <dbReference type="ARBA" id="ARBA00009646"/>
    </source>
</evidence>
<dbReference type="GO" id="GO:0002088">
    <property type="term" value="P:lens development in camera-type eye"/>
    <property type="evidence" value="ECO:0007669"/>
    <property type="project" value="TreeGrafter"/>
</dbReference>
<evidence type="ECO:0000256" key="1">
    <source>
        <dbReference type="ARBA" id="ARBA00003689"/>
    </source>
</evidence>
<comment type="caution">
    <text evidence="7">The sequence shown here is derived from an EMBL/GenBank/DDBJ whole genome shotgun (WGS) entry which is preliminary data.</text>
</comment>
<evidence type="ECO:0000259" key="6">
    <source>
        <dbReference type="PROSITE" id="PS50915"/>
    </source>
</evidence>
<evidence type="ECO:0000256" key="4">
    <source>
        <dbReference type="ARBA" id="ARBA00022737"/>
    </source>
</evidence>
<keyword evidence="8" id="KW-1185">Reference proteome</keyword>
<dbReference type="PANTHER" id="PTHR11818:SF62">
    <property type="entry name" value="CRYGM2B PROTEIN-RELATED"/>
    <property type="match status" value="1"/>
</dbReference>
<protein>
    <recommendedName>
        <fullName evidence="6">Beta/gamma crystallin 'Greek key' domain-containing protein</fullName>
    </recommendedName>
</protein>
<dbReference type="InterPro" id="IPR011024">
    <property type="entry name" value="G_crystallin-like"/>
</dbReference>
<feature type="compositionally biased region" description="Basic and acidic residues" evidence="5">
    <location>
        <begin position="322"/>
        <end position="343"/>
    </location>
</feature>
<proteinExistence type="inferred from homology"/>
<feature type="compositionally biased region" description="Basic residues" evidence="5">
    <location>
        <begin position="171"/>
        <end position="185"/>
    </location>
</feature>
<organism evidence="7 8">
    <name type="scientific">Gambusia affinis</name>
    <name type="common">Western mosquitofish</name>
    <name type="synonym">Heterandria affinis</name>
    <dbReference type="NCBI Taxonomy" id="33528"/>
    <lineage>
        <taxon>Eukaryota</taxon>
        <taxon>Metazoa</taxon>
        <taxon>Chordata</taxon>
        <taxon>Craniata</taxon>
        <taxon>Vertebrata</taxon>
        <taxon>Euteleostomi</taxon>
        <taxon>Actinopterygii</taxon>
        <taxon>Neopterygii</taxon>
        <taxon>Teleostei</taxon>
        <taxon>Neoteleostei</taxon>
        <taxon>Acanthomorphata</taxon>
        <taxon>Ovalentaria</taxon>
        <taxon>Atherinomorphae</taxon>
        <taxon>Cyprinodontiformes</taxon>
        <taxon>Poeciliidae</taxon>
        <taxon>Poeciliinae</taxon>
        <taxon>Gambusia</taxon>
    </lineage>
</organism>
<evidence type="ECO:0000256" key="3">
    <source>
        <dbReference type="ARBA" id="ARBA00022613"/>
    </source>
</evidence>
<dbReference type="FunFam" id="2.60.20.10:FF:000001">
    <property type="entry name" value="Crystallin gamma S"/>
    <property type="match status" value="1"/>
</dbReference>
<comment type="function">
    <text evidence="1">Crystallins are the dominant structural components of the vertebrate eye lens.</text>
</comment>
<accession>A0A315VNE9</accession>
<evidence type="ECO:0000313" key="8">
    <source>
        <dbReference type="Proteomes" id="UP000250572"/>
    </source>
</evidence>
<gene>
    <name evidence="7" type="ORF">CCH79_00010184</name>
</gene>
<sequence length="885" mass="99372">MVPSDSIGLTHLELLGRISVRLPGGGSSLQPPSPGDSVMMFTLATQSRITSWYSIDVGRLSTVNLSPAPSVTLTNPRPVPDCSGEPWWGRICRGPRFKGLRQTGNEPKLYPSPPTGEATRPPYQNHFSIGELEHLDLNLVWIQIQMLKSAPGSDGLTGPDSFPFSDDTHQWRGRGNSRKRSRRSRGGTPSCQLCSEFRLIQEVDERRQEVTRCRVRAAPAHHVGNTDRLTHHTNRRCVSRRDRSHTLQQERHSMMLRLSIHPDMMLLEATETSVISDLHGGPLAPSAGPDTGKVYSARTEAPSCHGGSRHTRRHLHLWSLRSEQHQNDKSLSDRDSYTLKERQTTSQTWRLPGGVIVKRLTSLTVLPSCVVLTDTATVNLDEEKASLSEDVPTSSVHRDAAAGVSVTEAASLNHHAVKRVVIFLLRISASASQQRVTKREETSEVHTDVRQDPCLSKDDSGCRWTRLRAALPVPPSGHQAGGDRSRQGTGPGGPGVLPPADKLQRQMSHSERIHCFTRCGSDITSEIHPEGACSGGVEVSASHGWRPSVLNAAMVRFPDPTTFAACLPPSPSPFPVSLLWYKGHLSPQKDLLNPPLKVIKEFLLDIIQEISMEVFGGPKENPAGGCGCCKGAPTGGGGAKKIWKTERSPLWKLEEDPLKWEVSVFTTDVITASPSFCNFLSVSRPLKGMIALSLVQLHANNMSTTNMNMTSRVIFYEDRNFQGRSYDCSSDCADMSSYLSRCHSCRVERGCFMVYDRTNYMGNQYFMRRGEYADYMSMMGMSDCIRSCRMIPMYRGSYRMRIYERENYGGQMYEMMDDCDNIMDRYRMSNCMSCHVMDGHWLMYEQPHYRGRMMYMRPGEYRNFTNMGWSNMRFMSMRRIMDSYY</sequence>
<feature type="compositionally biased region" description="Basic residues" evidence="5">
    <location>
        <begin position="307"/>
        <end position="316"/>
    </location>
</feature>
<keyword evidence="3" id="KW-0273">Eye lens protein</keyword>
<comment type="similarity">
    <text evidence="2">Belongs to the beta/gamma-crystallin family.</text>
</comment>
<dbReference type="Pfam" id="PF00030">
    <property type="entry name" value="Crystall"/>
    <property type="match status" value="2"/>
</dbReference>
<dbReference type="Proteomes" id="UP000250572">
    <property type="component" value="Unassembled WGS sequence"/>
</dbReference>
<reference evidence="7 8" key="1">
    <citation type="journal article" date="2018" name="G3 (Bethesda)">
        <title>A High-Quality Reference Genome for the Invasive Mosquitofish Gambusia affinis Using a Chicago Library.</title>
        <authorList>
            <person name="Hoffberg S.L."/>
            <person name="Troendle N.J."/>
            <person name="Glenn T.C."/>
            <person name="Mahmud O."/>
            <person name="Louha S."/>
            <person name="Chalopin D."/>
            <person name="Bennetzen J.L."/>
            <person name="Mauricio R."/>
        </authorList>
    </citation>
    <scope>NUCLEOTIDE SEQUENCE [LARGE SCALE GENOMIC DNA]</scope>
    <source>
        <strain evidence="7">NE01/NJP1002.9</strain>
        <tissue evidence="7">Muscle</tissue>
    </source>
</reference>
<feature type="domain" description="Beta/gamma crystallin 'Greek key'" evidence="6">
    <location>
        <begin position="750"/>
        <end position="792"/>
    </location>
</feature>
<feature type="domain" description="Beta/gamma crystallin 'Greek key'" evidence="6">
    <location>
        <begin position="839"/>
        <end position="881"/>
    </location>
</feature>
<evidence type="ECO:0000256" key="5">
    <source>
        <dbReference type="SAM" id="MobiDB-lite"/>
    </source>
</evidence>
<dbReference type="SUPFAM" id="SSF49695">
    <property type="entry name" value="gamma-Crystallin-like"/>
    <property type="match status" value="1"/>
</dbReference>
<dbReference type="PROSITE" id="PS50915">
    <property type="entry name" value="CRYSTALLIN_BETA_GAMMA"/>
    <property type="match status" value="3"/>
</dbReference>
<name>A0A315VNE9_GAMAF</name>
<feature type="region of interest" description="Disordered" evidence="5">
    <location>
        <begin position="470"/>
        <end position="501"/>
    </location>
</feature>
<dbReference type="SMART" id="SM00247">
    <property type="entry name" value="XTALbg"/>
    <property type="match status" value="2"/>
</dbReference>
<dbReference type="GO" id="GO:0005212">
    <property type="term" value="F:structural constituent of eye lens"/>
    <property type="evidence" value="ECO:0007669"/>
    <property type="project" value="UniProtKB-KW"/>
</dbReference>
<dbReference type="GO" id="GO:0007601">
    <property type="term" value="P:visual perception"/>
    <property type="evidence" value="ECO:0007669"/>
    <property type="project" value="TreeGrafter"/>
</dbReference>
<dbReference type="InterPro" id="IPR050252">
    <property type="entry name" value="Beta/Gamma-Crystallin"/>
</dbReference>
<dbReference type="PRINTS" id="PR01367">
    <property type="entry name" value="BGCRYSTALLIN"/>
</dbReference>
<evidence type="ECO:0000313" key="7">
    <source>
        <dbReference type="EMBL" id="PWA24694.1"/>
    </source>
</evidence>
<keyword evidence="4" id="KW-0677">Repeat</keyword>